<evidence type="ECO:0000256" key="3">
    <source>
        <dbReference type="ARBA" id="ARBA00022448"/>
    </source>
</evidence>
<dbReference type="PANTHER" id="PTHR43790:SF4">
    <property type="entry name" value="GUANOSINE IMPORT ATP-BINDING PROTEIN NUPO"/>
    <property type="match status" value="1"/>
</dbReference>
<dbReference type="CDD" id="cd03216">
    <property type="entry name" value="ABC_Carb_Monos_I"/>
    <property type="match status" value="1"/>
</dbReference>
<keyword evidence="13" id="KW-1185">Reference proteome</keyword>
<accession>A0A017HQ08</accession>
<dbReference type="InterPro" id="IPR027417">
    <property type="entry name" value="P-loop_NTPase"/>
</dbReference>
<gene>
    <name evidence="12" type="ORF">Rumeso_01877</name>
</gene>
<dbReference type="PATRIC" id="fig|442562.3.peg.1855"/>
<reference evidence="12 13" key="1">
    <citation type="submission" date="2013-02" db="EMBL/GenBank/DDBJ databases">
        <authorList>
            <person name="Fiebig A."/>
            <person name="Goeker M."/>
            <person name="Klenk H.-P.P."/>
        </authorList>
    </citation>
    <scope>NUCLEOTIDE SEQUENCE [LARGE SCALE GENOMIC DNA]</scope>
    <source>
        <strain evidence="12 13">DSM 19309</strain>
    </source>
</reference>
<evidence type="ECO:0000256" key="4">
    <source>
        <dbReference type="ARBA" id="ARBA00022475"/>
    </source>
</evidence>
<comment type="subcellular location">
    <subcellularLocation>
        <location evidence="1">Cell membrane</location>
        <topology evidence="1">Peripheral membrane protein</topology>
    </subcellularLocation>
</comment>
<keyword evidence="6" id="KW-0677">Repeat</keyword>
<dbReference type="GO" id="GO:0005524">
    <property type="term" value="F:ATP binding"/>
    <property type="evidence" value="ECO:0007669"/>
    <property type="project" value="UniProtKB-KW"/>
</dbReference>
<sequence>MALDAASPSAAPPAIELRGISKAFGPVQANRNISIRVMPGTIHGIIGENGAGKSTLMSILYGFYHADSGEILIDGRPTRIPDSQAAIRAGIGMVFQHFKLVENFTVLENIVLGAEDSGLLRPSLARARRELRQLAKEYELDVDPDATIEEIGVGMQQRVEILKALYRKADILILDEPTGVLTPAEADHLFRILGNLKAQGKTIVLITHKLREIMAITDNVSVMRRGEMVATVRTADTNPQQLAELMVGRKVLLRVDKAPATPGAPVLEVENLRVVDAKKVERLKGVSFTVRAGEILGIAGVAGNGQSELLEVLGGMMRATGSVRLKGRPLDLSGREDARDRREVGIGHVPEDRQSEGLVLDYTAWENMALGYHHRDAFANGPFIDRPAIMKNTIDKMQRFDVRPPDPMLLAKSFSGGNQQKIVVAREIESGPDLLLVGQPTRGVDIGAIEFIHKQIVALRDQGKAILLVSVELDEILSLSDRIAVMFDGRIMGERIASETNAGELGLLMAGVTGEAA</sequence>
<proteinExistence type="inferred from homology"/>
<keyword evidence="4" id="KW-1003">Cell membrane</keyword>
<dbReference type="RefSeq" id="WP_051521038.1">
    <property type="nucleotide sequence ID" value="NZ_KK088556.1"/>
</dbReference>
<evidence type="ECO:0000256" key="5">
    <source>
        <dbReference type="ARBA" id="ARBA00022597"/>
    </source>
</evidence>
<keyword evidence="3" id="KW-0813">Transport</keyword>
<feature type="domain" description="ABC transporter" evidence="11">
    <location>
        <begin position="267"/>
        <end position="513"/>
    </location>
</feature>
<keyword evidence="5" id="KW-0762">Sugar transport</keyword>
<dbReference type="SMART" id="SM00382">
    <property type="entry name" value="AAA"/>
    <property type="match status" value="2"/>
</dbReference>
<comment type="caution">
    <text evidence="12">The sequence shown here is derived from an EMBL/GenBank/DDBJ whole genome shotgun (WGS) entry which is preliminary data.</text>
</comment>
<dbReference type="InterPro" id="IPR017871">
    <property type="entry name" value="ABC_transporter-like_CS"/>
</dbReference>
<dbReference type="STRING" id="442562.Rumeso_01877"/>
<feature type="domain" description="ABC transporter" evidence="11">
    <location>
        <begin position="15"/>
        <end position="250"/>
    </location>
</feature>
<evidence type="ECO:0000256" key="10">
    <source>
        <dbReference type="ARBA" id="ARBA00023136"/>
    </source>
</evidence>
<keyword evidence="7" id="KW-0547">Nucleotide-binding</keyword>
<evidence type="ECO:0000259" key="11">
    <source>
        <dbReference type="PROSITE" id="PS50893"/>
    </source>
</evidence>
<evidence type="ECO:0000313" key="13">
    <source>
        <dbReference type="Proteomes" id="UP000019666"/>
    </source>
</evidence>
<evidence type="ECO:0000313" key="12">
    <source>
        <dbReference type="EMBL" id="EYD76456.1"/>
    </source>
</evidence>
<dbReference type="CDD" id="cd03215">
    <property type="entry name" value="ABC_Carb_Monos_II"/>
    <property type="match status" value="1"/>
</dbReference>
<dbReference type="InterPro" id="IPR003593">
    <property type="entry name" value="AAA+_ATPase"/>
</dbReference>
<keyword evidence="8 12" id="KW-0067">ATP-binding</keyword>
<comment type="similarity">
    <text evidence="2">Belongs to the ABC transporter superfamily.</text>
</comment>
<dbReference type="Gene3D" id="3.40.50.300">
    <property type="entry name" value="P-loop containing nucleotide triphosphate hydrolases"/>
    <property type="match status" value="2"/>
</dbReference>
<dbReference type="OrthoDB" id="9805029at2"/>
<dbReference type="FunFam" id="3.40.50.300:FF:001390">
    <property type="entry name" value="ABC transporter, ATP-binding protein"/>
    <property type="match status" value="1"/>
</dbReference>
<dbReference type="GO" id="GO:0005886">
    <property type="term" value="C:plasma membrane"/>
    <property type="evidence" value="ECO:0007669"/>
    <property type="project" value="UniProtKB-SubCell"/>
</dbReference>
<dbReference type="PANTHER" id="PTHR43790">
    <property type="entry name" value="CARBOHYDRATE TRANSPORT ATP-BINDING PROTEIN MG119-RELATED"/>
    <property type="match status" value="1"/>
</dbReference>
<protein>
    <submittedName>
        <fullName evidence="12">Putative nucleoside ABC transporter, ATP-binding protein component</fullName>
    </submittedName>
</protein>
<keyword evidence="10" id="KW-0472">Membrane</keyword>
<dbReference type="FunFam" id="3.40.50.300:FF:000127">
    <property type="entry name" value="Ribose import ATP-binding protein RbsA"/>
    <property type="match status" value="1"/>
</dbReference>
<dbReference type="InterPro" id="IPR050107">
    <property type="entry name" value="ABC_carbohydrate_import_ATPase"/>
</dbReference>
<dbReference type="AlphaFoldDB" id="A0A017HQ08"/>
<dbReference type="GO" id="GO:0016887">
    <property type="term" value="F:ATP hydrolysis activity"/>
    <property type="evidence" value="ECO:0007669"/>
    <property type="project" value="InterPro"/>
</dbReference>
<evidence type="ECO:0000256" key="7">
    <source>
        <dbReference type="ARBA" id="ARBA00022741"/>
    </source>
</evidence>
<dbReference type="PROSITE" id="PS50893">
    <property type="entry name" value="ABC_TRANSPORTER_2"/>
    <property type="match status" value="2"/>
</dbReference>
<dbReference type="EMBL" id="AOSK01000043">
    <property type="protein sequence ID" value="EYD76456.1"/>
    <property type="molecule type" value="Genomic_DNA"/>
</dbReference>
<evidence type="ECO:0000256" key="8">
    <source>
        <dbReference type="ARBA" id="ARBA00022840"/>
    </source>
</evidence>
<evidence type="ECO:0000256" key="2">
    <source>
        <dbReference type="ARBA" id="ARBA00005417"/>
    </source>
</evidence>
<evidence type="ECO:0000256" key="6">
    <source>
        <dbReference type="ARBA" id="ARBA00022737"/>
    </source>
</evidence>
<dbReference type="InterPro" id="IPR003439">
    <property type="entry name" value="ABC_transporter-like_ATP-bd"/>
</dbReference>
<evidence type="ECO:0000256" key="9">
    <source>
        <dbReference type="ARBA" id="ARBA00022967"/>
    </source>
</evidence>
<dbReference type="Pfam" id="PF00005">
    <property type="entry name" value="ABC_tran"/>
    <property type="match status" value="2"/>
</dbReference>
<dbReference type="Proteomes" id="UP000019666">
    <property type="component" value="Unassembled WGS sequence"/>
</dbReference>
<name>A0A017HQ08_9RHOB</name>
<dbReference type="SUPFAM" id="SSF52540">
    <property type="entry name" value="P-loop containing nucleoside triphosphate hydrolases"/>
    <property type="match status" value="2"/>
</dbReference>
<organism evidence="12 13">
    <name type="scientific">Rubellimicrobium mesophilum DSM 19309</name>
    <dbReference type="NCBI Taxonomy" id="442562"/>
    <lineage>
        <taxon>Bacteria</taxon>
        <taxon>Pseudomonadati</taxon>
        <taxon>Pseudomonadota</taxon>
        <taxon>Alphaproteobacteria</taxon>
        <taxon>Rhodobacterales</taxon>
        <taxon>Roseobacteraceae</taxon>
        <taxon>Rubellimicrobium</taxon>
    </lineage>
</organism>
<evidence type="ECO:0000256" key="1">
    <source>
        <dbReference type="ARBA" id="ARBA00004202"/>
    </source>
</evidence>
<dbReference type="HOGENOM" id="CLU_000604_92_0_5"/>
<keyword evidence="9" id="KW-1278">Translocase</keyword>
<dbReference type="PROSITE" id="PS00211">
    <property type="entry name" value="ABC_TRANSPORTER_1"/>
    <property type="match status" value="1"/>
</dbReference>